<feature type="signal peptide" evidence="7">
    <location>
        <begin position="1"/>
        <end position="20"/>
    </location>
</feature>
<dbReference type="Gene3D" id="3.90.10.10">
    <property type="entry name" value="Cytochrome C3"/>
    <property type="match status" value="1"/>
</dbReference>
<feature type="binding site" description="axial binding residue" evidence="6">
    <location>
        <position position="51"/>
    </location>
    <ligand>
        <name>heme c</name>
        <dbReference type="ChEBI" id="CHEBI:61717"/>
        <label>1</label>
    </ligand>
    <ligandPart>
        <name>Fe</name>
        <dbReference type="ChEBI" id="CHEBI:18248"/>
    </ligandPart>
</feature>
<feature type="chain" id="PRO_5032544290" evidence="7">
    <location>
        <begin position="21"/>
        <end position="90"/>
    </location>
</feature>
<dbReference type="FunFam" id="3.90.10.10:FF:000001">
    <property type="entry name" value="Cytochrome C"/>
    <property type="match status" value="1"/>
</dbReference>
<feature type="binding site" description="axial binding residue" evidence="6">
    <location>
        <position position="40"/>
    </location>
    <ligand>
        <name>heme c</name>
        <dbReference type="ChEBI" id="CHEBI:61717"/>
        <label>1</label>
    </ligand>
    <ligandPart>
        <name>Fe</name>
        <dbReference type="ChEBI" id="CHEBI:18248"/>
    </ligandPart>
</feature>
<keyword evidence="1" id="KW-0813">Transport</keyword>
<dbReference type="NCBIfam" id="NF043011">
    <property type="entry name" value="CytC7_Geobact"/>
    <property type="match status" value="1"/>
</dbReference>
<feature type="binding site" description="axial binding residue" evidence="6">
    <location>
        <position position="37"/>
    </location>
    <ligand>
        <name>heme c</name>
        <dbReference type="ChEBI" id="CHEBI:61717"/>
        <label>1</label>
    </ligand>
    <ligandPart>
        <name>Fe</name>
        <dbReference type="ChEBI" id="CHEBI:18248"/>
    </ligandPart>
</feature>
<proteinExistence type="predicted"/>
<evidence type="ECO:0000256" key="5">
    <source>
        <dbReference type="ARBA" id="ARBA00023004"/>
    </source>
</evidence>
<gene>
    <name evidence="8" type="ORF">ENQ87_12050</name>
</gene>
<dbReference type="InterPro" id="IPR053591">
    <property type="entry name" value="Cytochrome_c"/>
</dbReference>
<comment type="cofactor">
    <cofactor evidence="6">
        <name>heme c</name>
        <dbReference type="ChEBI" id="CHEBI:61717"/>
    </cofactor>
    <text evidence="6">Binds 4 heme c groups covalently per monomer.</text>
</comment>
<evidence type="ECO:0000256" key="2">
    <source>
        <dbReference type="ARBA" id="ARBA00022617"/>
    </source>
</evidence>
<dbReference type="PRINTS" id="PR00609">
    <property type="entry name" value="CYTOCHROMEC3"/>
</dbReference>
<dbReference type="AlphaFoldDB" id="A0A831XFG5"/>
<evidence type="ECO:0000256" key="6">
    <source>
        <dbReference type="PIRSR" id="PIRSR602322-1"/>
    </source>
</evidence>
<evidence type="ECO:0000256" key="3">
    <source>
        <dbReference type="ARBA" id="ARBA00022723"/>
    </source>
</evidence>
<comment type="caution">
    <text evidence="8">The sequence shown here is derived from an EMBL/GenBank/DDBJ whole genome shotgun (WGS) entry which is preliminary data.</text>
</comment>
<evidence type="ECO:0000313" key="8">
    <source>
        <dbReference type="EMBL" id="HEN43077.1"/>
    </source>
</evidence>
<dbReference type="InterPro" id="IPR036280">
    <property type="entry name" value="Multihaem_cyt_sf"/>
</dbReference>
<feature type="binding site" description="axial binding residue" evidence="6">
    <location>
        <position position="50"/>
    </location>
    <ligand>
        <name>heme c</name>
        <dbReference type="ChEBI" id="CHEBI:61717"/>
        <label>1</label>
    </ligand>
    <ligandPart>
        <name>Fe</name>
        <dbReference type="ChEBI" id="CHEBI:18248"/>
    </ligandPart>
</feature>
<evidence type="ECO:0000256" key="7">
    <source>
        <dbReference type="SAM" id="SignalP"/>
    </source>
</evidence>
<dbReference type="GO" id="GO:0020037">
    <property type="term" value="F:heme binding"/>
    <property type="evidence" value="ECO:0007669"/>
    <property type="project" value="InterPro"/>
</dbReference>
<evidence type="ECO:0000256" key="4">
    <source>
        <dbReference type="ARBA" id="ARBA00022982"/>
    </source>
</evidence>
<keyword evidence="3 6" id="KW-0479">Metal-binding</keyword>
<dbReference type="EMBL" id="DSOV01000054">
    <property type="protein sequence ID" value="HEN43077.1"/>
    <property type="molecule type" value="Genomic_DNA"/>
</dbReference>
<dbReference type="GO" id="GO:0046872">
    <property type="term" value="F:metal ion binding"/>
    <property type="evidence" value="ECO:0007669"/>
    <property type="project" value="UniProtKB-KW"/>
</dbReference>
<evidence type="ECO:0000256" key="1">
    <source>
        <dbReference type="ARBA" id="ARBA00022448"/>
    </source>
</evidence>
<keyword evidence="4" id="KW-0249">Electron transport</keyword>
<dbReference type="SUPFAM" id="SSF48695">
    <property type="entry name" value="Multiheme cytochromes"/>
    <property type="match status" value="1"/>
</dbReference>
<dbReference type="GO" id="GO:0009055">
    <property type="term" value="F:electron transfer activity"/>
    <property type="evidence" value="ECO:0007669"/>
    <property type="project" value="InterPro"/>
</dbReference>
<keyword evidence="2 6" id="KW-0349">Heme</keyword>
<accession>A0A831XFG5</accession>
<name>A0A831XFG5_GEOME</name>
<keyword evidence="5 6" id="KW-0408">Iron</keyword>
<keyword evidence="7" id="KW-0732">Signal</keyword>
<dbReference type="InterPro" id="IPR002322">
    <property type="entry name" value="Cyt_c_III"/>
</dbReference>
<feature type="binding site" description="axial binding residue" evidence="6">
    <location>
        <position position="74"/>
    </location>
    <ligand>
        <name>heme c</name>
        <dbReference type="ChEBI" id="CHEBI:61717"/>
        <label>1</label>
    </ligand>
    <ligandPart>
        <name>Fe</name>
        <dbReference type="ChEBI" id="CHEBI:18248"/>
    </ligandPart>
</feature>
<organism evidence="8">
    <name type="scientific">Geobacter metallireducens</name>
    <dbReference type="NCBI Taxonomy" id="28232"/>
    <lineage>
        <taxon>Bacteria</taxon>
        <taxon>Pseudomonadati</taxon>
        <taxon>Thermodesulfobacteriota</taxon>
        <taxon>Desulfuromonadia</taxon>
        <taxon>Geobacterales</taxon>
        <taxon>Geobacteraceae</taxon>
        <taxon>Geobacter</taxon>
    </lineage>
</organism>
<feature type="binding site" description="axial binding residue" evidence="6">
    <location>
        <position position="73"/>
    </location>
    <ligand>
        <name>heme c</name>
        <dbReference type="ChEBI" id="CHEBI:61717"/>
        <label>1</label>
    </ligand>
    <ligandPart>
        <name>Fe</name>
        <dbReference type="ChEBI" id="CHEBI:18248"/>
    </ligandPart>
</feature>
<feature type="binding site" description="axial binding residue" evidence="6">
    <location>
        <position position="47"/>
    </location>
    <ligand>
        <name>heme c</name>
        <dbReference type="ChEBI" id="CHEBI:61717"/>
        <label>1</label>
    </ligand>
    <ligandPart>
        <name>Fe</name>
        <dbReference type="ChEBI" id="CHEBI:18248"/>
    </ligandPart>
</feature>
<protein>
    <submittedName>
        <fullName evidence="8">Cytochrome C</fullName>
    </submittedName>
</protein>
<dbReference type="CDD" id="cd08168">
    <property type="entry name" value="Cytochrom_C3"/>
    <property type="match status" value="1"/>
</dbReference>
<sequence length="90" mass="10179">MKRIIPLLFIPIGFAPLVNAADTIVFPSKNGNITFSHKRHTDFLRDCRNCHERTPGKISNFGKDYAHKTCKGCHEVRGMGPTRCGLCHRK</sequence>
<reference evidence="8" key="1">
    <citation type="journal article" date="2020" name="mSystems">
        <title>Genome- and Community-Level Interaction Insights into Carbon Utilization and Element Cycling Functions of Hydrothermarchaeota in Hydrothermal Sediment.</title>
        <authorList>
            <person name="Zhou Z."/>
            <person name="Liu Y."/>
            <person name="Xu W."/>
            <person name="Pan J."/>
            <person name="Luo Z.H."/>
            <person name="Li M."/>
        </authorList>
    </citation>
    <scope>NUCLEOTIDE SEQUENCE [LARGE SCALE GENOMIC DNA]</scope>
    <source>
        <strain evidence="8">SpSt-349</strain>
    </source>
</reference>